<protein>
    <submittedName>
        <fullName evidence="1">Uncharacterized protein</fullName>
    </submittedName>
</protein>
<proteinExistence type="predicted"/>
<name>A0A2N9PBQ9_9FLAO</name>
<accession>A0A2N9PBQ9</accession>
<organism evidence="1 2">
    <name type="scientific">Flavobacterium columnare</name>
    <dbReference type="NCBI Taxonomy" id="996"/>
    <lineage>
        <taxon>Bacteria</taxon>
        <taxon>Pseudomonadati</taxon>
        <taxon>Bacteroidota</taxon>
        <taxon>Flavobacteriia</taxon>
        <taxon>Flavobacteriales</taxon>
        <taxon>Flavobacteriaceae</taxon>
        <taxon>Flavobacterium</taxon>
    </lineage>
</organism>
<dbReference type="AlphaFoldDB" id="A0A2N9PBQ9"/>
<evidence type="ECO:0000313" key="1">
    <source>
        <dbReference type="EMBL" id="SPE77778.1"/>
    </source>
</evidence>
<dbReference type="Proteomes" id="UP000238180">
    <property type="component" value="Unassembled WGS sequence"/>
</dbReference>
<reference evidence="1 2" key="1">
    <citation type="submission" date="2018-02" db="EMBL/GenBank/DDBJ databases">
        <authorList>
            <person name="Cohen D.B."/>
            <person name="Kent A.D."/>
        </authorList>
    </citation>
    <scope>NUCLEOTIDE SEQUENCE [LARGE SCALE GENOMIC DNA]</scope>
    <source>
        <strain evidence="1">CIP109753</strain>
    </source>
</reference>
<gene>
    <name evidence="1" type="ORF">FLACOL_01786</name>
</gene>
<sequence>MGLSALRTRNKLFRFNPDSALDLVVKQNFSINSSAHGKF</sequence>
<evidence type="ECO:0000313" key="2">
    <source>
        <dbReference type="Proteomes" id="UP000238180"/>
    </source>
</evidence>
<dbReference type="EMBL" id="OLKH01000101">
    <property type="protein sequence ID" value="SPE77778.1"/>
    <property type="molecule type" value="Genomic_DNA"/>
</dbReference>